<feature type="compositionally biased region" description="Low complexity" evidence="12">
    <location>
        <begin position="257"/>
        <end position="274"/>
    </location>
</feature>
<comment type="similarity">
    <text evidence="3 11">Belongs to the glycosyl hydrolase 75 family.</text>
</comment>
<evidence type="ECO:0000256" key="4">
    <source>
        <dbReference type="ARBA" id="ARBA00022525"/>
    </source>
</evidence>
<name>A0A5N5XB85_9EURO</name>
<keyword evidence="9 11" id="KW-0624">Polysaccharide degradation</keyword>
<gene>
    <name evidence="13" type="ORF">BDV29DRAFT_153276</name>
</gene>
<comment type="function">
    <text evidence="10">Chitosanase catalyzing the endo-type cleavage of chitosan, the deacylated form of chitin. Chitosanase may be crucial in the degradation of the deacetylated portion of chitin in the fungal cell wall. Chitoolisaccharides produced by the hydrolysis of partially N-acetylated chitosan are known to have many biological activities, including antibacterial activity, immune-enhancing effects, and elicitor activity.</text>
</comment>
<evidence type="ECO:0000256" key="5">
    <source>
        <dbReference type="ARBA" id="ARBA00022729"/>
    </source>
</evidence>
<comment type="subcellular location">
    <subcellularLocation>
        <location evidence="2 11">Secreted</location>
    </subcellularLocation>
</comment>
<dbReference type="GO" id="GO:0016977">
    <property type="term" value="F:chitosanase activity"/>
    <property type="evidence" value="ECO:0007669"/>
    <property type="project" value="UniProtKB-EC"/>
</dbReference>
<feature type="chain" id="PRO_5025099500" description="Endo-chitosanase" evidence="11">
    <location>
        <begin position="23"/>
        <end position="305"/>
    </location>
</feature>
<dbReference type="Pfam" id="PF07335">
    <property type="entry name" value="Glyco_hydro_75"/>
    <property type="match status" value="1"/>
</dbReference>
<dbReference type="EC" id="3.2.1.132" evidence="11"/>
<reference evidence="13 14" key="1">
    <citation type="submission" date="2019-04" db="EMBL/GenBank/DDBJ databases">
        <title>Friends and foes A comparative genomics study of 23 Aspergillus species from section Flavi.</title>
        <authorList>
            <consortium name="DOE Joint Genome Institute"/>
            <person name="Kjaerbolling I."/>
            <person name="Vesth T."/>
            <person name="Frisvad J.C."/>
            <person name="Nybo J.L."/>
            <person name="Theobald S."/>
            <person name="Kildgaard S."/>
            <person name="Isbrandt T."/>
            <person name="Kuo A."/>
            <person name="Sato A."/>
            <person name="Lyhne E.K."/>
            <person name="Kogle M.E."/>
            <person name="Wiebenga A."/>
            <person name="Kun R.S."/>
            <person name="Lubbers R.J."/>
            <person name="Makela M.R."/>
            <person name="Barry K."/>
            <person name="Chovatia M."/>
            <person name="Clum A."/>
            <person name="Daum C."/>
            <person name="Haridas S."/>
            <person name="He G."/>
            <person name="LaButti K."/>
            <person name="Lipzen A."/>
            <person name="Mondo S."/>
            <person name="Riley R."/>
            <person name="Salamov A."/>
            <person name="Simmons B.A."/>
            <person name="Magnuson J.K."/>
            <person name="Henrissat B."/>
            <person name="Mortensen U.H."/>
            <person name="Larsen T.O."/>
            <person name="Devries R.P."/>
            <person name="Grigoriev I.V."/>
            <person name="Machida M."/>
            <person name="Baker S.E."/>
            <person name="Andersen M.R."/>
        </authorList>
    </citation>
    <scope>NUCLEOTIDE SEQUENCE [LARGE SCALE GENOMIC DNA]</scope>
    <source>
        <strain evidence="13 14">CBS 151.66</strain>
    </source>
</reference>
<accession>A0A5N5XB85</accession>
<evidence type="ECO:0000256" key="1">
    <source>
        <dbReference type="ARBA" id="ARBA00000405"/>
    </source>
</evidence>
<keyword evidence="5 11" id="KW-0732">Signal</keyword>
<dbReference type="PANTHER" id="PTHR42061">
    <property type="entry name" value="ENDO-CHITOSANASE"/>
    <property type="match status" value="1"/>
</dbReference>
<evidence type="ECO:0000256" key="12">
    <source>
        <dbReference type="SAM" id="MobiDB-lite"/>
    </source>
</evidence>
<dbReference type="EMBL" id="ML732163">
    <property type="protein sequence ID" value="KAB8077979.1"/>
    <property type="molecule type" value="Genomic_DNA"/>
</dbReference>
<keyword evidence="14" id="KW-1185">Reference proteome</keyword>
<comment type="catalytic activity">
    <reaction evidence="1 11">
        <text>Endohydrolysis of beta-(1-&gt;4)-linkages between D-glucosamine residues in a partly acetylated chitosan.</text>
        <dbReference type="EC" id="3.2.1.132"/>
    </reaction>
</comment>
<keyword evidence="6 11" id="KW-0378">Hydrolase</keyword>
<dbReference type="AlphaFoldDB" id="A0A5N5XB85"/>
<evidence type="ECO:0000313" key="13">
    <source>
        <dbReference type="EMBL" id="KAB8077979.1"/>
    </source>
</evidence>
<keyword evidence="4" id="KW-0964">Secreted</keyword>
<evidence type="ECO:0000256" key="2">
    <source>
        <dbReference type="ARBA" id="ARBA00004613"/>
    </source>
</evidence>
<dbReference type="InterPro" id="IPR009939">
    <property type="entry name" value="Chitosanase_fungal"/>
</dbReference>
<keyword evidence="7" id="KW-0119">Carbohydrate metabolism</keyword>
<keyword evidence="8 11" id="KW-0326">Glycosidase</keyword>
<dbReference type="GO" id="GO:0005576">
    <property type="term" value="C:extracellular region"/>
    <property type="evidence" value="ECO:0007669"/>
    <property type="project" value="UniProtKB-SubCell"/>
</dbReference>
<protein>
    <recommendedName>
        <fullName evidence="11">Endo-chitosanase</fullName>
        <ecNumber evidence="11">3.2.1.132</ecNumber>
    </recommendedName>
</protein>
<dbReference type="Proteomes" id="UP000326565">
    <property type="component" value="Unassembled WGS sequence"/>
</dbReference>
<dbReference type="GO" id="GO:0000272">
    <property type="term" value="P:polysaccharide catabolic process"/>
    <property type="evidence" value="ECO:0007669"/>
    <property type="project" value="UniProtKB-KW"/>
</dbReference>
<evidence type="ECO:0000313" key="14">
    <source>
        <dbReference type="Proteomes" id="UP000326565"/>
    </source>
</evidence>
<evidence type="ECO:0000256" key="9">
    <source>
        <dbReference type="ARBA" id="ARBA00023326"/>
    </source>
</evidence>
<evidence type="ECO:0000256" key="6">
    <source>
        <dbReference type="ARBA" id="ARBA00022801"/>
    </source>
</evidence>
<organism evidence="13 14">
    <name type="scientific">Aspergillus leporis</name>
    <dbReference type="NCBI Taxonomy" id="41062"/>
    <lineage>
        <taxon>Eukaryota</taxon>
        <taxon>Fungi</taxon>
        <taxon>Dikarya</taxon>
        <taxon>Ascomycota</taxon>
        <taxon>Pezizomycotina</taxon>
        <taxon>Eurotiomycetes</taxon>
        <taxon>Eurotiomycetidae</taxon>
        <taxon>Eurotiales</taxon>
        <taxon>Aspergillaceae</taxon>
        <taxon>Aspergillus</taxon>
        <taxon>Aspergillus subgen. Circumdati</taxon>
    </lineage>
</organism>
<dbReference type="PANTHER" id="PTHR42061:SF4">
    <property type="entry name" value="ENDO-CHITOSANASE"/>
    <property type="match status" value="1"/>
</dbReference>
<evidence type="ECO:0000256" key="10">
    <source>
        <dbReference type="ARBA" id="ARBA00029386"/>
    </source>
</evidence>
<feature type="region of interest" description="Disordered" evidence="12">
    <location>
        <begin position="250"/>
        <end position="305"/>
    </location>
</feature>
<evidence type="ECO:0000256" key="11">
    <source>
        <dbReference type="RuleBase" id="RU361208"/>
    </source>
</evidence>
<evidence type="ECO:0000256" key="7">
    <source>
        <dbReference type="ARBA" id="ARBA00023277"/>
    </source>
</evidence>
<dbReference type="OrthoDB" id="4756206at2759"/>
<feature type="signal peptide" evidence="11">
    <location>
        <begin position="1"/>
        <end position="22"/>
    </location>
</feature>
<sequence length="305" mass="31144">MHIKNVASRLALALTLYGTAMGQQVEGPEYNKPEGTPGSFFAASGSIPVSAIQDAAAKSSVVPDLATYPIAHGSSVMSTIHGDWAQFSSGAAYCFVADMDVDCDGLNHDCKGNPDGQGQTNWGALSAYEVPFIVVPNSFQAANSGALPGNNVVAVICNGKMYYGILGDTNGNDPEVTGEASWVLARTCFPGEDLAGDKGHNAADVTYIVFTGSEAVLPSSALNANYITNFDTLRSMGDKLVNALASNLGASGSGGKPSVPSNPSTPSSFVSTTPSPQPTGGNGGSEPCSWGGRCGGGEEEGSSEW</sequence>
<proteinExistence type="inferred from homology"/>
<evidence type="ECO:0000256" key="8">
    <source>
        <dbReference type="ARBA" id="ARBA00023295"/>
    </source>
</evidence>
<evidence type="ECO:0000256" key="3">
    <source>
        <dbReference type="ARBA" id="ARBA00007799"/>
    </source>
</evidence>